<feature type="region of interest" description="Disordered" evidence="1">
    <location>
        <begin position="82"/>
        <end position="115"/>
    </location>
</feature>
<reference evidence="3 4" key="1">
    <citation type="submission" date="2013-03" db="EMBL/GenBank/DDBJ databases">
        <title>The Genome Sequence of Phialophora europaea CBS 101466.</title>
        <authorList>
            <consortium name="The Broad Institute Genomics Platform"/>
            <person name="Cuomo C."/>
            <person name="de Hoog S."/>
            <person name="Gorbushina A."/>
            <person name="Walker B."/>
            <person name="Young S.K."/>
            <person name="Zeng Q."/>
            <person name="Gargeya S."/>
            <person name="Fitzgerald M."/>
            <person name="Haas B."/>
            <person name="Abouelleil A."/>
            <person name="Allen A.W."/>
            <person name="Alvarado L."/>
            <person name="Arachchi H.M."/>
            <person name="Berlin A.M."/>
            <person name="Chapman S.B."/>
            <person name="Gainer-Dewar J."/>
            <person name="Goldberg J."/>
            <person name="Griggs A."/>
            <person name="Gujja S."/>
            <person name="Hansen M."/>
            <person name="Howarth C."/>
            <person name="Imamovic A."/>
            <person name="Ireland A."/>
            <person name="Larimer J."/>
            <person name="McCowan C."/>
            <person name="Murphy C."/>
            <person name="Pearson M."/>
            <person name="Poon T.W."/>
            <person name="Priest M."/>
            <person name="Roberts A."/>
            <person name="Saif S."/>
            <person name="Shea T."/>
            <person name="Sisk P."/>
            <person name="Sykes S."/>
            <person name="Wortman J."/>
            <person name="Nusbaum C."/>
            <person name="Birren B."/>
        </authorList>
    </citation>
    <scope>NUCLEOTIDE SEQUENCE [LARGE SCALE GENOMIC DNA]</scope>
    <source>
        <strain evidence="3 4">CBS 101466</strain>
    </source>
</reference>
<evidence type="ECO:0000256" key="1">
    <source>
        <dbReference type="SAM" id="MobiDB-lite"/>
    </source>
</evidence>
<feature type="compositionally biased region" description="Basic and acidic residues" evidence="1">
    <location>
        <begin position="93"/>
        <end position="103"/>
    </location>
</feature>
<evidence type="ECO:0000256" key="2">
    <source>
        <dbReference type="SAM" id="Phobius"/>
    </source>
</evidence>
<feature type="transmembrane region" description="Helical" evidence="2">
    <location>
        <begin position="17"/>
        <end position="45"/>
    </location>
</feature>
<dbReference type="InParanoid" id="W2SEK3"/>
<accession>W2SEK3</accession>
<evidence type="ECO:0000313" key="4">
    <source>
        <dbReference type="Proteomes" id="UP000030752"/>
    </source>
</evidence>
<dbReference type="OrthoDB" id="5309803at2759"/>
<dbReference type="eggNOG" id="ENOG502SU96">
    <property type="taxonomic scope" value="Eukaryota"/>
</dbReference>
<organism evidence="3 4">
    <name type="scientific">Cyphellophora europaea (strain CBS 101466)</name>
    <name type="common">Phialophora europaea</name>
    <dbReference type="NCBI Taxonomy" id="1220924"/>
    <lineage>
        <taxon>Eukaryota</taxon>
        <taxon>Fungi</taxon>
        <taxon>Dikarya</taxon>
        <taxon>Ascomycota</taxon>
        <taxon>Pezizomycotina</taxon>
        <taxon>Eurotiomycetes</taxon>
        <taxon>Chaetothyriomycetidae</taxon>
        <taxon>Chaetothyriales</taxon>
        <taxon>Cyphellophoraceae</taxon>
        <taxon>Cyphellophora</taxon>
    </lineage>
</organism>
<dbReference type="RefSeq" id="XP_008711767.1">
    <property type="nucleotide sequence ID" value="XM_008713545.1"/>
</dbReference>
<gene>
    <name evidence="3" type="ORF">HMPREF1541_01245</name>
</gene>
<dbReference type="AlphaFoldDB" id="W2SEK3"/>
<dbReference type="EMBL" id="KB822711">
    <property type="protein sequence ID" value="ETN47055.1"/>
    <property type="molecule type" value="Genomic_DNA"/>
</dbReference>
<keyword evidence="4" id="KW-1185">Reference proteome</keyword>
<dbReference type="Proteomes" id="UP000030752">
    <property type="component" value="Unassembled WGS sequence"/>
</dbReference>
<protein>
    <submittedName>
        <fullName evidence="3">Uncharacterized protein</fullName>
    </submittedName>
</protein>
<proteinExistence type="predicted"/>
<keyword evidence="2" id="KW-1133">Transmembrane helix</keyword>
<sequence length="129" mass="14833">MAWYSILPPQLEFIERWVIRICLVLAIINLAPWVIAILYDLLLYIGRRLWHEMPIWGGRARGDARPRAPSLRDRPRRFSLVELMGGGDGGSGSKEEMSVDELRRRHKTHVRNTSAASVGIEEEPFEALR</sequence>
<keyword evidence="2" id="KW-0472">Membrane</keyword>
<dbReference type="VEuPathDB" id="FungiDB:HMPREF1541_01245"/>
<keyword evidence="2" id="KW-0812">Transmembrane</keyword>
<name>W2SEK3_CYPE1</name>
<dbReference type="GeneID" id="19968584"/>
<dbReference type="HOGENOM" id="CLU_116849_1_0_1"/>
<evidence type="ECO:0000313" key="3">
    <source>
        <dbReference type="EMBL" id="ETN47055.1"/>
    </source>
</evidence>